<dbReference type="InterPro" id="IPR023465">
    <property type="entry name" value="Riboflavin_kinase_dom_sf"/>
</dbReference>
<keyword evidence="6" id="KW-0067">ATP-binding</keyword>
<evidence type="ECO:0000256" key="6">
    <source>
        <dbReference type="ARBA" id="ARBA00022840"/>
    </source>
</evidence>
<dbReference type="InterPro" id="IPR023468">
    <property type="entry name" value="Riboflavin_kinase"/>
</dbReference>
<evidence type="ECO:0000313" key="9">
    <source>
        <dbReference type="EMBL" id="OGG57698.1"/>
    </source>
</evidence>
<proteinExistence type="predicted"/>
<keyword evidence="2" id="KW-0285">Flavoprotein</keyword>
<sequence length="112" mass="12381">MESYTGIVTKGEGKGKKLGFPTINIPLEDDSLSGIYAATVTIKGSEYHAAAYADTSRKLLEAHILDFEDDLYGLPVMIELKQKIREGAHFSDDEELKRVIAGDIEAVRAYFI</sequence>
<dbReference type="Gene3D" id="2.40.30.30">
    <property type="entry name" value="Riboflavin kinase-like"/>
    <property type="match status" value="1"/>
</dbReference>
<dbReference type="SMART" id="SM00904">
    <property type="entry name" value="Flavokinase"/>
    <property type="match status" value="1"/>
</dbReference>
<accession>A0A1F6D8E1</accession>
<comment type="caution">
    <text evidence="9">The sequence shown here is derived from an EMBL/GenBank/DDBJ whole genome shotgun (WGS) entry which is preliminary data.</text>
</comment>
<dbReference type="GO" id="GO:0009398">
    <property type="term" value="P:FMN biosynthetic process"/>
    <property type="evidence" value="ECO:0007669"/>
    <property type="project" value="TreeGrafter"/>
</dbReference>
<name>A0A1F6D8E1_9BACT</name>
<dbReference type="AlphaFoldDB" id="A0A1F6D8E1"/>
<evidence type="ECO:0000256" key="1">
    <source>
        <dbReference type="ARBA" id="ARBA00012105"/>
    </source>
</evidence>
<gene>
    <name evidence="9" type="ORF">A2765_06195</name>
</gene>
<dbReference type="InterPro" id="IPR015865">
    <property type="entry name" value="Riboflavin_kinase_bac/euk"/>
</dbReference>
<protein>
    <recommendedName>
        <fullName evidence="1">riboflavin kinase</fullName>
        <ecNumber evidence="1">2.7.1.26</ecNumber>
    </recommendedName>
</protein>
<organism evidence="9 10">
    <name type="scientific">Candidatus Kaiserbacteria bacterium RIFCSPHIGHO2_01_FULL_56_24</name>
    <dbReference type="NCBI Taxonomy" id="1798487"/>
    <lineage>
        <taxon>Bacteria</taxon>
        <taxon>Candidatus Kaiseribacteriota</taxon>
    </lineage>
</organism>
<keyword evidence="4" id="KW-0808">Transferase</keyword>
<evidence type="ECO:0000259" key="8">
    <source>
        <dbReference type="SMART" id="SM00904"/>
    </source>
</evidence>
<keyword evidence="3" id="KW-0288">FMN</keyword>
<dbReference type="GO" id="GO:0009231">
    <property type="term" value="P:riboflavin biosynthetic process"/>
    <property type="evidence" value="ECO:0007669"/>
    <property type="project" value="InterPro"/>
</dbReference>
<dbReference type="EC" id="2.7.1.26" evidence="1"/>
<keyword evidence="5" id="KW-0547">Nucleotide-binding</keyword>
<evidence type="ECO:0000256" key="4">
    <source>
        <dbReference type="ARBA" id="ARBA00022679"/>
    </source>
</evidence>
<reference evidence="9 10" key="1">
    <citation type="journal article" date="2016" name="Nat. Commun.">
        <title>Thousands of microbial genomes shed light on interconnected biogeochemical processes in an aquifer system.</title>
        <authorList>
            <person name="Anantharaman K."/>
            <person name="Brown C.T."/>
            <person name="Hug L.A."/>
            <person name="Sharon I."/>
            <person name="Castelle C.J."/>
            <person name="Probst A.J."/>
            <person name="Thomas B.C."/>
            <person name="Singh A."/>
            <person name="Wilkins M.J."/>
            <person name="Karaoz U."/>
            <person name="Brodie E.L."/>
            <person name="Williams K.H."/>
            <person name="Hubbard S.S."/>
            <person name="Banfield J.F."/>
        </authorList>
    </citation>
    <scope>NUCLEOTIDE SEQUENCE [LARGE SCALE GENOMIC DNA]</scope>
</reference>
<dbReference type="SUPFAM" id="SSF82114">
    <property type="entry name" value="Riboflavin kinase-like"/>
    <property type="match status" value="1"/>
</dbReference>
<dbReference type="Proteomes" id="UP000176377">
    <property type="component" value="Unassembled WGS sequence"/>
</dbReference>
<dbReference type="Pfam" id="PF01687">
    <property type="entry name" value="Flavokinase"/>
    <property type="match status" value="1"/>
</dbReference>
<evidence type="ECO:0000256" key="3">
    <source>
        <dbReference type="ARBA" id="ARBA00022643"/>
    </source>
</evidence>
<evidence type="ECO:0000256" key="5">
    <source>
        <dbReference type="ARBA" id="ARBA00022741"/>
    </source>
</evidence>
<feature type="domain" description="Riboflavin kinase" evidence="8">
    <location>
        <begin position="3"/>
        <end position="112"/>
    </location>
</feature>
<dbReference type="GO" id="GO:0008531">
    <property type="term" value="F:riboflavin kinase activity"/>
    <property type="evidence" value="ECO:0007669"/>
    <property type="project" value="UniProtKB-EC"/>
</dbReference>
<dbReference type="PANTHER" id="PTHR22749:SF6">
    <property type="entry name" value="RIBOFLAVIN KINASE"/>
    <property type="match status" value="1"/>
</dbReference>
<evidence type="ECO:0000256" key="7">
    <source>
        <dbReference type="ARBA" id="ARBA00047880"/>
    </source>
</evidence>
<comment type="catalytic activity">
    <reaction evidence="7">
        <text>riboflavin + ATP = FMN + ADP + H(+)</text>
        <dbReference type="Rhea" id="RHEA:14357"/>
        <dbReference type="ChEBI" id="CHEBI:15378"/>
        <dbReference type="ChEBI" id="CHEBI:30616"/>
        <dbReference type="ChEBI" id="CHEBI:57986"/>
        <dbReference type="ChEBI" id="CHEBI:58210"/>
        <dbReference type="ChEBI" id="CHEBI:456216"/>
        <dbReference type="EC" id="2.7.1.26"/>
    </reaction>
</comment>
<evidence type="ECO:0000313" key="10">
    <source>
        <dbReference type="Proteomes" id="UP000176377"/>
    </source>
</evidence>
<dbReference type="GO" id="GO:0005524">
    <property type="term" value="F:ATP binding"/>
    <property type="evidence" value="ECO:0007669"/>
    <property type="project" value="UniProtKB-KW"/>
</dbReference>
<dbReference type="EMBL" id="MFLA01000047">
    <property type="protein sequence ID" value="OGG57698.1"/>
    <property type="molecule type" value="Genomic_DNA"/>
</dbReference>
<evidence type="ECO:0000256" key="2">
    <source>
        <dbReference type="ARBA" id="ARBA00022630"/>
    </source>
</evidence>
<dbReference type="PANTHER" id="PTHR22749">
    <property type="entry name" value="RIBOFLAVIN KINASE/FMN ADENYLYLTRANSFERASE"/>
    <property type="match status" value="1"/>
</dbReference>